<dbReference type="Pfam" id="PF02183">
    <property type="entry name" value="HALZ"/>
    <property type="match status" value="1"/>
</dbReference>
<dbReference type="Proteomes" id="UP000077755">
    <property type="component" value="Chromosome 6"/>
</dbReference>
<comment type="subcellular location">
    <subcellularLocation>
        <location evidence="1 8 9">Nucleus</location>
    </subcellularLocation>
</comment>
<evidence type="ECO:0000256" key="1">
    <source>
        <dbReference type="ARBA" id="ARBA00004123"/>
    </source>
</evidence>
<keyword evidence="3" id="KW-0805">Transcription regulation</keyword>
<dbReference type="CDD" id="cd00086">
    <property type="entry name" value="homeodomain"/>
    <property type="match status" value="1"/>
</dbReference>
<dbReference type="OMA" id="RDNTKNG"/>
<evidence type="ECO:0000256" key="8">
    <source>
        <dbReference type="PROSITE-ProRule" id="PRU00108"/>
    </source>
</evidence>
<dbReference type="EMBL" id="CP093348">
    <property type="protein sequence ID" value="WOH06995.1"/>
    <property type="molecule type" value="Genomic_DNA"/>
</dbReference>
<dbReference type="InterPro" id="IPR009057">
    <property type="entry name" value="Homeodomain-like_sf"/>
</dbReference>
<evidence type="ECO:0000313" key="11">
    <source>
        <dbReference type="Proteomes" id="UP000077755"/>
    </source>
</evidence>
<dbReference type="GO" id="GO:0043565">
    <property type="term" value="F:sequence-specific DNA binding"/>
    <property type="evidence" value="ECO:0007669"/>
    <property type="project" value="InterPro"/>
</dbReference>
<protein>
    <submittedName>
        <fullName evidence="10">Uncharacterized protein</fullName>
    </submittedName>
</protein>
<evidence type="ECO:0000256" key="5">
    <source>
        <dbReference type="ARBA" id="ARBA00023155"/>
    </source>
</evidence>
<evidence type="ECO:0000313" key="10">
    <source>
        <dbReference type="EMBL" id="WOH06995.1"/>
    </source>
</evidence>
<dbReference type="Gene3D" id="1.10.10.60">
    <property type="entry name" value="Homeodomain-like"/>
    <property type="match status" value="1"/>
</dbReference>
<evidence type="ECO:0000256" key="2">
    <source>
        <dbReference type="ARBA" id="ARBA00006074"/>
    </source>
</evidence>
<dbReference type="InterPro" id="IPR017970">
    <property type="entry name" value="Homeobox_CS"/>
</dbReference>
<name>A0A164X214_DAUCS</name>
<dbReference type="Pfam" id="PF00046">
    <property type="entry name" value="Homeodomain"/>
    <property type="match status" value="1"/>
</dbReference>
<dbReference type="PANTHER" id="PTHR45714:SF81">
    <property type="entry name" value="HOMEOBOX-LEUCINE ZIPPER PROTEIN HAT22-LIKE"/>
    <property type="match status" value="1"/>
</dbReference>
<evidence type="ECO:0000256" key="7">
    <source>
        <dbReference type="ARBA" id="ARBA00023242"/>
    </source>
</evidence>
<evidence type="ECO:0000256" key="9">
    <source>
        <dbReference type="RuleBase" id="RU000682"/>
    </source>
</evidence>
<dbReference type="GO" id="GO:0000981">
    <property type="term" value="F:DNA-binding transcription factor activity, RNA polymerase II-specific"/>
    <property type="evidence" value="ECO:0007669"/>
    <property type="project" value="InterPro"/>
</dbReference>
<comment type="similarity">
    <text evidence="2">Belongs to the HD-ZIP homeobox family. Class II subfamily.</text>
</comment>
<sequence length="225" mass="25328">MNFEDLCSSGLSLGLASSERPKDRKISRGSSLNLALSLELSSEGDVVARSGVLERQVSSISAVSSLSDSDFMKSKGGVGSIRELGGGREVFDDHDQDEDGMGGRKKLKLDRFQSRILEDSFKDHTTLNLKQKQALARRLNLKPRQVEVWYQNRRARNKLKQTEMECEMLKKCYETLKDENRRLEKEVQHLTAIQGKGMMQVPPANLTICPFCERITGSVSRFMTP</sequence>
<evidence type="ECO:0000256" key="6">
    <source>
        <dbReference type="ARBA" id="ARBA00023163"/>
    </source>
</evidence>
<evidence type="ECO:0000256" key="4">
    <source>
        <dbReference type="ARBA" id="ARBA00023125"/>
    </source>
</evidence>
<dbReference type="SMART" id="SM00389">
    <property type="entry name" value="HOX"/>
    <property type="match status" value="1"/>
</dbReference>
<keyword evidence="11" id="KW-1185">Reference proteome</keyword>
<keyword evidence="4 8" id="KW-0238">DNA-binding</keyword>
<keyword evidence="7 8" id="KW-0539">Nucleus</keyword>
<dbReference type="PROSITE" id="PS00027">
    <property type="entry name" value="HOMEOBOX_1"/>
    <property type="match status" value="1"/>
</dbReference>
<dbReference type="InterPro" id="IPR001356">
    <property type="entry name" value="HD"/>
</dbReference>
<dbReference type="AlphaFoldDB" id="A0A164X214"/>
<dbReference type="Gramene" id="KZM92593">
    <property type="protein sequence ID" value="KZM92593"/>
    <property type="gene ID" value="DCAR_020042"/>
</dbReference>
<dbReference type="InterPro" id="IPR003106">
    <property type="entry name" value="Leu_zip_homeo"/>
</dbReference>
<keyword evidence="5 8" id="KW-0371">Homeobox</keyword>
<dbReference type="SUPFAM" id="SSF46689">
    <property type="entry name" value="Homeodomain-like"/>
    <property type="match status" value="1"/>
</dbReference>
<dbReference type="PROSITE" id="PS50071">
    <property type="entry name" value="HOMEOBOX_2"/>
    <property type="match status" value="1"/>
</dbReference>
<proteinExistence type="inferred from homology"/>
<accession>A0A164X214</accession>
<evidence type="ECO:0000256" key="3">
    <source>
        <dbReference type="ARBA" id="ARBA00023015"/>
    </source>
</evidence>
<reference evidence="10" key="2">
    <citation type="submission" date="2022-03" db="EMBL/GenBank/DDBJ databases">
        <title>Draft title - Genomic analysis of global carrot germplasm unveils the trajectory of domestication and the origin of high carotenoid orange carrot.</title>
        <authorList>
            <person name="Iorizzo M."/>
            <person name="Ellison S."/>
            <person name="Senalik D."/>
            <person name="Macko-Podgorni A."/>
            <person name="Grzebelus D."/>
            <person name="Bostan H."/>
            <person name="Rolling W."/>
            <person name="Curaba J."/>
            <person name="Simon P."/>
        </authorList>
    </citation>
    <scope>NUCLEOTIDE SEQUENCE</scope>
    <source>
        <tissue evidence="10">Leaf</tissue>
    </source>
</reference>
<organism evidence="10 11">
    <name type="scientific">Daucus carota subsp. sativus</name>
    <name type="common">Carrot</name>
    <dbReference type="NCBI Taxonomy" id="79200"/>
    <lineage>
        <taxon>Eukaryota</taxon>
        <taxon>Viridiplantae</taxon>
        <taxon>Streptophyta</taxon>
        <taxon>Embryophyta</taxon>
        <taxon>Tracheophyta</taxon>
        <taxon>Spermatophyta</taxon>
        <taxon>Magnoliopsida</taxon>
        <taxon>eudicotyledons</taxon>
        <taxon>Gunneridae</taxon>
        <taxon>Pentapetalae</taxon>
        <taxon>asterids</taxon>
        <taxon>campanulids</taxon>
        <taxon>Apiales</taxon>
        <taxon>Apiaceae</taxon>
        <taxon>Apioideae</taxon>
        <taxon>Scandiceae</taxon>
        <taxon>Daucinae</taxon>
        <taxon>Daucus</taxon>
        <taxon>Daucus sect. Daucus</taxon>
    </lineage>
</organism>
<dbReference type="SMART" id="SM00340">
    <property type="entry name" value="HALZ"/>
    <property type="match status" value="1"/>
</dbReference>
<reference evidence="10" key="1">
    <citation type="journal article" date="2016" name="Nat. Genet.">
        <title>A high-quality carrot genome assembly provides new insights into carotenoid accumulation and asterid genome evolution.</title>
        <authorList>
            <person name="Iorizzo M."/>
            <person name="Ellison S."/>
            <person name="Senalik D."/>
            <person name="Zeng P."/>
            <person name="Satapoomin P."/>
            <person name="Huang J."/>
            <person name="Bowman M."/>
            <person name="Iovene M."/>
            <person name="Sanseverino W."/>
            <person name="Cavagnaro P."/>
            <person name="Yildiz M."/>
            <person name="Macko-Podgorni A."/>
            <person name="Moranska E."/>
            <person name="Grzebelus E."/>
            <person name="Grzebelus D."/>
            <person name="Ashrafi H."/>
            <person name="Zheng Z."/>
            <person name="Cheng S."/>
            <person name="Spooner D."/>
            <person name="Van Deynze A."/>
            <person name="Simon P."/>
        </authorList>
    </citation>
    <scope>NUCLEOTIDE SEQUENCE</scope>
    <source>
        <tissue evidence="10">Leaf</tissue>
    </source>
</reference>
<gene>
    <name evidence="10" type="ORF">DCAR_0626424</name>
</gene>
<dbReference type="PANTHER" id="PTHR45714">
    <property type="entry name" value="HOMEOBOX-LEUCINE ZIPPER PROTEIN HAT14"/>
    <property type="match status" value="1"/>
</dbReference>
<keyword evidence="6" id="KW-0804">Transcription</keyword>
<feature type="DNA-binding region" description="Homeobox" evidence="8">
    <location>
        <begin position="102"/>
        <end position="161"/>
    </location>
</feature>
<dbReference type="GO" id="GO:0005634">
    <property type="term" value="C:nucleus"/>
    <property type="evidence" value="ECO:0007669"/>
    <property type="project" value="UniProtKB-SubCell"/>
</dbReference>
<dbReference type="InterPro" id="IPR050762">
    <property type="entry name" value="HD-ZIP_Homeobox_LZ_Class_II"/>
</dbReference>